<dbReference type="CDD" id="cd01285">
    <property type="entry name" value="nucleoside_deaminase"/>
    <property type="match status" value="1"/>
</dbReference>
<dbReference type="InterPro" id="IPR028883">
    <property type="entry name" value="tRNA_aden_deaminase"/>
</dbReference>
<keyword evidence="11" id="KW-1185">Reference proteome</keyword>
<dbReference type="AlphaFoldDB" id="A0A923KZP6"/>
<comment type="function">
    <text evidence="8">Catalyzes the deamination of adenosine to inosine at the wobble position 34 of tRNA(Arg2).</text>
</comment>
<evidence type="ECO:0000313" key="11">
    <source>
        <dbReference type="Proteomes" id="UP000612361"/>
    </source>
</evidence>
<dbReference type="NCBIfam" id="NF008113">
    <property type="entry name" value="PRK10860.1"/>
    <property type="match status" value="1"/>
</dbReference>
<name>A0A923KZP6_9BURK</name>
<evidence type="ECO:0000259" key="9">
    <source>
        <dbReference type="PROSITE" id="PS51747"/>
    </source>
</evidence>
<dbReference type="Pfam" id="PF00383">
    <property type="entry name" value="dCMP_cyt_deam_1"/>
    <property type="match status" value="1"/>
</dbReference>
<protein>
    <recommendedName>
        <fullName evidence="8">tRNA-specific adenosine deaminase</fullName>
        <ecNumber evidence="8">3.5.4.33</ecNumber>
    </recommendedName>
</protein>
<dbReference type="FunFam" id="3.40.140.10:FF:000005">
    <property type="entry name" value="tRNA-specific adenosine deaminase"/>
    <property type="match status" value="1"/>
</dbReference>
<dbReference type="PANTHER" id="PTHR11079:SF202">
    <property type="entry name" value="TRNA-SPECIFIC ADENOSINE DEAMINASE"/>
    <property type="match status" value="1"/>
</dbReference>
<dbReference type="InterPro" id="IPR016192">
    <property type="entry name" value="APOBEC/CMP_deaminase_Zn-bd"/>
</dbReference>
<evidence type="ECO:0000256" key="8">
    <source>
        <dbReference type="HAMAP-Rule" id="MF_00972"/>
    </source>
</evidence>
<dbReference type="EC" id="3.5.4.33" evidence="8"/>
<feature type="active site" description="Proton donor" evidence="8">
    <location>
        <position position="66"/>
    </location>
</feature>
<comment type="subunit">
    <text evidence="2 8">Homodimer.</text>
</comment>
<comment type="cofactor">
    <cofactor evidence="8">
        <name>Zn(2+)</name>
        <dbReference type="ChEBI" id="CHEBI:29105"/>
    </cofactor>
    <text evidence="8">Binds 1 zinc ion per subunit.</text>
</comment>
<keyword evidence="3 8" id="KW-0819">tRNA processing</keyword>
<dbReference type="GO" id="GO:0002100">
    <property type="term" value="P:tRNA wobble adenosine to inosine editing"/>
    <property type="evidence" value="ECO:0007669"/>
    <property type="project" value="UniProtKB-UniRule"/>
</dbReference>
<dbReference type="PROSITE" id="PS00903">
    <property type="entry name" value="CYT_DCMP_DEAMINASES_1"/>
    <property type="match status" value="1"/>
</dbReference>
<comment type="catalytic activity">
    <reaction evidence="7 8">
        <text>adenosine(34) in tRNA + H2O + H(+) = inosine(34) in tRNA + NH4(+)</text>
        <dbReference type="Rhea" id="RHEA:43168"/>
        <dbReference type="Rhea" id="RHEA-COMP:10373"/>
        <dbReference type="Rhea" id="RHEA-COMP:10374"/>
        <dbReference type="ChEBI" id="CHEBI:15377"/>
        <dbReference type="ChEBI" id="CHEBI:15378"/>
        <dbReference type="ChEBI" id="CHEBI:28938"/>
        <dbReference type="ChEBI" id="CHEBI:74411"/>
        <dbReference type="ChEBI" id="CHEBI:82852"/>
        <dbReference type="EC" id="3.5.4.33"/>
    </reaction>
</comment>
<sequence length="181" mass="19663">MKAELLTAEEQAHRDESFMRLALAQAKLAWEQGEVPVGAVLVKDGQVIAAGYNRPIVDHDPSAHAEMMALRAAAALLQNYRMPGCELYVTLEPCVMCAGAMMHARIARVIFGASDYKTGVAGSVLNIFDAPKLNHHTLLTRGVLAEECATLLQDFFRSRRLAAAQKKQLAKSESQVSPDAS</sequence>
<evidence type="ECO:0000256" key="6">
    <source>
        <dbReference type="ARBA" id="ARBA00022833"/>
    </source>
</evidence>
<dbReference type="HAMAP" id="MF_00972">
    <property type="entry name" value="tRNA_aden_deaminase"/>
    <property type="match status" value="1"/>
</dbReference>
<feature type="binding site" evidence="8">
    <location>
        <position position="97"/>
    </location>
    <ligand>
        <name>Zn(2+)</name>
        <dbReference type="ChEBI" id="CHEBI:29105"/>
        <note>catalytic</note>
    </ligand>
</feature>
<organism evidence="10 11">
    <name type="scientific">Undibacterium rugosum</name>
    <dbReference type="NCBI Taxonomy" id="2762291"/>
    <lineage>
        <taxon>Bacteria</taxon>
        <taxon>Pseudomonadati</taxon>
        <taxon>Pseudomonadota</taxon>
        <taxon>Betaproteobacteria</taxon>
        <taxon>Burkholderiales</taxon>
        <taxon>Oxalobacteraceae</taxon>
        <taxon>Undibacterium</taxon>
    </lineage>
</organism>
<dbReference type="Proteomes" id="UP000612361">
    <property type="component" value="Unassembled WGS sequence"/>
</dbReference>
<dbReference type="EMBL" id="JACOGG010000007">
    <property type="protein sequence ID" value="MBC3935466.1"/>
    <property type="molecule type" value="Genomic_DNA"/>
</dbReference>
<evidence type="ECO:0000313" key="10">
    <source>
        <dbReference type="EMBL" id="MBC3935466.1"/>
    </source>
</evidence>
<dbReference type="PANTHER" id="PTHR11079">
    <property type="entry name" value="CYTOSINE DEAMINASE FAMILY MEMBER"/>
    <property type="match status" value="1"/>
</dbReference>
<reference evidence="10" key="1">
    <citation type="submission" date="2020-08" db="EMBL/GenBank/DDBJ databases">
        <title>Novel species isolated from subtropical streams in China.</title>
        <authorList>
            <person name="Lu H."/>
        </authorList>
    </citation>
    <scope>NUCLEOTIDE SEQUENCE</scope>
    <source>
        <strain evidence="10">CY7W</strain>
    </source>
</reference>
<feature type="binding site" evidence="8">
    <location>
        <position position="64"/>
    </location>
    <ligand>
        <name>Zn(2+)</name>
        <dbReference type="ChEBI" id="CHEBI:29105"/>
        <note>catalytic</note>
    </ligand>
</feature>
<feature type="domain" description="CMP/dCMP-type deaminase" evidence="9">
    <location>
        <begin position="13"/>
        <end position="125"/>
    </location>
</feature>
<dbReference type="PROSITE" id="PS51747">
    <property type="entry name" value="CYT_DCMP_DEAMINASES_2"/>
    <property type="match status" value="1"/>
</dbReference>
<dbReference type="SUPFAM" id="SSF53927">
    <property type="entry name" value="Cytidine deaminase-like"/>
    <property type="match status" value="1"/>
</dbReference>
<keyword evidence="6 8" id="KW-0862">Zinc</keyword>
<evidence type="ECO:0000256" key="7">
    <source>
        <dbReference type="ARBA" id="ARBA00048045"/>
    </source>
</evidence>
<evidence type="ECO:0000256" key="3">
    <source>
        <dbReference type="ARBA" id="ARBA00022694"/>
    </source>
</evidence>
<feature type="binding site" evidence="8">
    <location>
        <position position="94"/>
    </location>
    <ligand>
        <name>Zn(2+)</name>
        <dbReference type="ChEBI" id="CHEBI:29105"/>
        <note>catalytic</note>
    </ligand>
</feature>
<evidence type="ECO:0000256" key="2">
    <source>
        <dbReference type="ARBA" id="ARBA00011738"/>
    </source>
</evidence>
<keyword evidence="5 8" id="KW-0378">Hydrolase</keyword>
<evidence type="ECO:0000256" key="5">
    <source>
        <dbReference type="ARBA" id="ARBA00022801"/>
    </source>
</evidence>
<dbReference type="Gene3D" id="3.40.140.10">
    <property type="entry name" value="Cytidine Deaminase, domain 2"/>
    <property type="match status" value="1"/>
</dbReference>
<proteinExistence type="inferred from homology"/>
<gene>
    <name evidence="8 10" type="primary">tadA</name>
    <name evidence="10" type="ORF">H8K47_08840</name>
</gene>
<comment type="caution">
    <text evidence="10">The sequence shown here is derived from an EMBL/GenBank/DDBJ whole genome shotgun (WGS) entry which is preliminary data.</text>
</comment>
<keyword evidence="4 8" id="KW-0479">Metal-binding</keyword>
<accession>A0A923KZP6</accession>
<dbReference type="InterPro" id="IPR016193">
    <property type="entry name" value="Cytidine_deaminase-like"/>
</dbReference>
<evidence type="ECO:0000256" key="4">
    <source>
        <dbReference type="ARBA" id="ARBA00022723"/>
    </source>
</evidence>
<dbReference type="GO" id="GO:0008270">
    <property type="term" value="F:zinc ion binding"/>
    <property type="evidence" value="ECO:0007669"/>
    <property type="project" value="UniProtKB-UniRule"/>
</dbReference>
<dbReference type="InterPro" id="IPR002125">
    <property type="entry name" value="CMP_dCMP_dom"/>
</dbReference>
<evidence type="ECO:0000256" key="1">
    <source>
        <dbReference type="ARBA" id="ARBA00010669"/>
    </source>
</evidence>
<dbReference type="GO" id="GO:0052717">
    <property type="term" value="F:tRNA-specific adenosine-34 deaminase activity"/>
    <property type="evidence" value="ECO:0007669"/>
    <property type="project" value="UniProtKB-UniRule"/>
</dbReference>
<comment type="similarity">
    <text evidence="1">Belongs to the cytidine and deoxycytidylate deaminase family. ADAT2 subfamily.</text>
</comment>
<dbReference type="RefSeq" id="WP_186881039.1">
    <property type="nucleotide sequence ID" value="NZ_JACOGG010000007.1"/>
</dbReference>